<evidence type="ECO:0000313" key="2">
    <source>
        <dbReference type="EMBL" id="KPN29378.1"/>
    </source>
</evidence>
<dbReference type="Proteomes" id="UP000050535">
    <property type="component" value="Unassembled WGS sequence"/>
</dbReference>
<feature type="transmembrane region" description="Helical" evidence="1">
    <location>
        <begin position="70"/>
        <end position="93"/>
    </location>
</feature>
<dbReference type="EMBL" id="LGUC01000001">
    <property type="protein sequence ID" value="KPN29378.1"/>
    <property type="molecule type" value="Genomic_DNA"/>
</dbReference>
<organism evidence="2 3">
    <name type="scientific">Halolamina pelagica</name>
    <dbReference type="NCBI Taxonomy" id="699431"/>
    <lineage>
        <taxon>Archaea</taxon>
        <taxon>Methanobacteriati</taxon>
        <taxon>Methanobacteriota</taxon>
        <taxon>Stenosarchaea group</taxon>
        <taxon>Halobacteria</taxon>
        <taxon>Halobacteriales</taxon>
        <taxon>Haloferacaceae</taxon>
    </lineage>
</organism>
<reference evidence="3" key="1">
    <citation type="submission" date="2013-11" db="EMBL/GenBank/DDBJ databases">
        <authorList>
            <person name="Hoang H.T."/>
            <person name="Killian M.L."/>
            <person name="Madson D.M."/>
            <person name="Arruda P.H.E."/>
            <person name="Sun D."/>
            <person name="Schwartz K.J."/>
            <person name="Yoon K."/>
        </authorList>
    </citation>
    <scope>NUCLEOTIDE SEQUENCE [LARGE SCALE GENOMIC DNA]</scope>
    <source>
        <strain evidence="3">CDK2</strain>
    </source>
</reference>
<feature type="transmembrane region" description="Helical" evidence="1">
    <location>
        <begin position="40"/>
        <end position="58"/>
    </location>
</feature>
<accession>A0A0P7GL73</accession>
<name>A0A0P7GL73_9EURY</name>
<keyword evidence="3" id="KW-1185">Reference proteome</keyword>
<protein>
    <submittedName>
        <fullName evidence="2">Uncharacterized protein</fullName>
    </submittedName>
</protein>
<evidence type="ECO:0000313" key="3">
    <source>
        <dbReference type="Proteomes" id="UP000050535"/>
    </source>
</evidence>
<sequence length="163" mass="18136">MLLARIMAITNTKDRLIALALGVLIVMLGAMLTGGQIGQILFSYTIIAFFGLYVLIGTRGQASDVDAQPFLKLTGGLVTLLGVLFAALWYFHFQNPTYTDPVYWLGLPRATAVLVYGLWMPPALYMMFAYPYLFDEYIWDSSEAAEFREMERREAPGATGGDD</sequence>
<evidence type="ECO:0000256" key="1">
    <source>
        <dbReference type="SAM" id="Phobius"/>
    </source>
</evidence>
<feature type="transmembrane region" description="Helical" evidence="1">
    <location>
        <begin position="113"/>
        <end position="133"/>
    </location>
</feature>
<keyword evidence="1" id="KW-0812">Transmembrane</keyword>
<gene>
    <name evidence="2" type="ORF">SY89_00091</name>
</gene>
<dbReference type="AlphaFoldDB" id="A0A0P7GL73"/>
<proteinExistence type="predicted"/>
<keyword evidence="1" id="KW-0472">Membrane</keyword>
<feature type="transmembrane region" description="Helical" evidence="1">
    <location>
        <begin position="16"/>
        <end position="34"/>
    </location>
</feature>
<comment type="caution">
    <text evidence="2">The sequence shown here is derived from an EMBL/GenBank/DDBJ whole genome shotgun (WGS) entry which is preliminary data.</text>
</comment>
<keyword evidence="1" id="KW-1133">Transmembrane helix</keyword>